<keyword evidence="4" id="KW-0808">Transferase</keyword>
<keyword evidence="12" id="KW-1185">Reference proteome</keyword>
<name>A0A0W4ZF95_PNEC8</name>
<dbReference type="PROSITE" id="PS50052">
    <property type="entry name" value="GUANYLATE_KINASE_2"/>
    <property type="match status" value="1"/>
</dbReference>
<evidence type="ECO:0000256" key="8">
    <source>
        <dbReference type="ARBA" id="ARBA00030128"/>
    </source>
</evidence>
<evidence type="ECO:0000256" key="6">
    <source>
        <dbReference type="ARBA" id="ARBA00022777"/>
    </source>
</evidence>
<evidence type="ECO:0000256" key="4">
    <source>
        <dbReference type="ARBA" id="ARBA00022679"/>
    </source>
</evidence>
<dbReference type="InterPro" id="IPR020590">
    <property type="entry name" value="Guanylate_kinase_CS"/>
</dbReference>
<feature type="signal peptide" evidence="9">
    <location>
        <begin position="1"/>
        <end position="23"/>
    </location>
</feature>
<dbReference type="NCBIfam" id="TIGR03263">
    <property type="entry name" value="guanyl_kin"/>
    <property type="match status" value="1"/>
</dbReference>
<proteinExistence type="inferred from homology"/>
<comment type="caution">
    <text evidence="11">The sequence shown here is derived from an EMBL/GenBank/DDBJ whole genome shotgun (WGS) entry which is preliminary data.</text>
</comment>
<dbReference type="Pfam" id="PF00625">
    <property type="entry name" value="Guanylate_kin"/>
    <property type="match status" value="1"/>
</dbReference>
<dbReference type="OrthoDB" id="6334211at2759"/>
<keyword evidence="7" id="KW-0067">ATP-binding</keyword>
<dbReference type="GO" id="GO:0005524">
    <property type="term" value="F:ATP binding"/>
    <property type="evidence" value="ECO:0007669"/>
    <property type="project" value="UniProtKB-KW"/>
</dbReference>
<dbReference type="InterPro" id="IPR017665">
    <property type="entry name" value="Guanylate_kinase"/>
</dbReference>
<comment type="similarity">
    <text evidence="1">Belongs to the guanylate kinase family.</text>
</comment>
<accession>A0A0W4ZF95</accession>
<dbReference type="RefSeq" id="XP_018225217.1">
    <property type="nucleotide sequence ID" value="XM_018371056.1"/>
</dbReference>
<dbReference type="VEuPathDB" id="FungiDB:T552_02519"/>
<dbReference type="EC" id="2.7.4.8" evidence="2"/>
<keyword evidence="9" id="KW-0732">Signal</keyword>
<dbReference type="EMBL" id="LFVZ01000011">
    <property type="protein sequence ID" value="KTW27026.1"/>
    <property type="molecule type" value="Genomic_DNA"/>
</dbReference>
<evidence type="ECO:0000256" key="1">
    <source>
        <dbReference type="ARBA" id="ARBA00005790"/>
    </source>
</evidence>
<dbReference type="AlphaFoldDB" id="A0A0W4ZF95"/>
<dbReference type="CDD" id="cd00071">
    <property type="entry name" value="GMPK"/>
    <property type="match status" value="1"/>
</dbReference>
<reference evidence="12" key="1">
    <citation type="journal article" date="2016" name="Nat. Commun.">
        <title>Genome analysis of three Pneumocystis species reveals adaptation mechanisms to life exclusively in mammalian hosts.</title>
        <authorList>
            <person name="Ma L."/>
            <person name="Chen Z."/>
            <person name="Huang D.W."/>
            <person name="Kutty G."/>
            <person name="Ishihara M."/>
            <person name="Wang H."/>
            <person name="Abouelleil A."/>
            <person name="Bishop L."/>
            <person name="Davey E."/>
            <person name="Deng R."/>
            <person name="Deng X."/>
            <person name="Fan L."/>
            <person name="Fantoni G."/>
            <person name="Fitzgerald M."/>
            <person name="Gogineni E."/>
            <person name="Goldberg J.M."/>
            <person name="Handley G."/>
            <person name="Hu X."/>
            <person name="Huber C."/>
            <person name="Jiao X."/>
            <person name="Jones K."/>
            <person name="Levin J.Z."/>
            <person name="Liu Y."/>
            <person name="Macdonald P."/>
            <person name="Melnikov A."/>
            <person name="Raley C."/>
            <person name="Sassi M."/>
            <person name="Sherman B.T."/>
            <person name="Song X."/>
            <person name="Sykes S."/>
            <person name="Tran B."/>
            <person name="Walsh L."/>
            <person name="Xia Y."/>
            <person name="Yang J."/>
            <person name="Young S."/>
            <person name="Zeng Q."/>
            <person name="Zheng X."/>
            <person name="Stephens R."/>
            <person name="Nusbaum C."/>
            <person name="Birren B.W."/>
            <person name="Azadi P."/>
            <person name="Lempicki R.A."/>
            <person name="Cuomo C.A."/>
            <person name="Kovacs J.A."/>
        </authorList>
    </citation>
    <scope>NUCLEOTIDE SEQUENCE [LARGE SCALE GENOMIC DNA]</scope>
    <source>
        <strain evidence="12">B80</strain>
    </source>
</reference>
<keyword evidence="6 11" id="KW-0418">Kinase</keyword>
<dbReference type="InterPro" id="IPR027417">
    <property type="entry name" value="P-loop_NTPase"/>
</dbReference>
<evidence type="ECO:0000313" key="11">
    <source>
        <dbReference type="EMBL" id="KTW27026.1"/>
    </source>
</evidence>
<protein>
    <recommendedName>
        <fullName evidence="3">Guanylate kinase</fullName>
        <ecNumber evidence="2">2.7.4.8</ecNumber>
    </recommendedName>
    <alternativeName>
        <fullName evidence="8">GMP kinase</fullName>
    </alternativeName>
</protein>
<dbReference type="InterPro" id="IPR008145">
    <property type="entry name" value="GK/Ca_channel_bsu"/>
</dbReference>
<evidence type="ECO:0000256" key="7">
    <source>
        <dbReference type="ARBA" id="ARBA00022840"/>
    </source>
</evidence>
<dbReference type="Proteomes" id="UP000054454">
    <property type="component" value="Unassembled WGS sequence"/>
</dbReference>
<evidence type="ECO:0000256" key="3">
    <source>
        <dbReference type="ARBA" id="ARBA00016296"/>
    </source>
</evidence>
<dbReference type="InterPro" id="IPR008144">
    <property type="entry name" value="Guanylate_kin-like_dom"/>
</dbReference>
<dbReference type="PROSITE" id="PS00856">
    <property type="entry name" value="GUANYLATE_KINASE_1"/>
    <property type="match status" value="1"/>
</dbReference>
<dbReference type="FunFam" id="3.40.50.300:FF:000776">
    <property type="entry name" value="Guanylate kinase 2"/>
    <property type="match status" value="1"/>
</dbReference>
<evidence type="ECO:0000256" key="9">
    <source>
        <dbReference type="SAM" id="SignalP"/>
    </source>
</evidence>
<dbReference type="SMART" id="SM00072">
    <property type="entry name" value="GuKc"/>
    <property type="match status" value="1"/>
</dbReference>
<evidence type="ECO:0000259" key="10">
    <source>
        <dbReference type="PROSITE" id="PS50052"/>
    </source>
</evidence>
<feature type="domain" description="Guanylate kinase-like" evidence="10">
    <location>
        <begin position="9"/>
        <end position="191"/>
    </location>
</feature>
<dbReference type="GO" id="GO:0005829">
    <property type="term" value="C:cytosol"/>
    <property type="evidence" value="ECO:0007669"/>
    <property type="project" value="TreeGrafter"/>
</dbReference>
<dbReference type="Gene3D" id="3.30.63.10">
    <property type="entry name" value="Guanylate Kinase phosphate binding domain"/>
    <property type="match status" value="1"/>
</dbReference>
<dbReference type="GO" id="GO:0004385">
    <property type="term" value="F:GMP kinase activity"/>
    <property type="evidence" value="ECO:0007669"/>
    <property type="project" value="UniProtKB-EC"/>
</dbReference>
<dbReference type="SUPFAM" id="SSF52540">
    <property type="entry name" value="P-loop containing nucleoside triphosphate hydrolases"/>
    <property type="match status" value="1"/>
</dbReference>
<sequence>MTKVNYNLLFCLIINIFSGSGKSTLIRRLFANHPGRFGFSVSHTTRQPRITEKDGVHYHFTTDENFLKLISENAFIEYANFSGNMYGTTVKAVEEVMAKGYTCIMDIDMQGVLSIKKAPISAKYVFIAPPDLEVLEERLRKRGTDTEDSIRERLKRAAFEMEYAKCPGSHDLVLVNDDLDETYKKLERFCLENEL</sequence>
<dbReference type="Gene3D" id="3.40.50.300">
    <property type="entry name" value="P-loop containing nucleotide triphosphate hydrolases"/>
    <property type="match status" value="1"/>
</dbReference>
<dbReference type="FunFam" id="3.30.63.10:FF:000002">
    <property type="entry name" value="Guanylate kinase 1"/>
    <property type="match status" value="1"/>
</dbReference>
<dbReference type="PANTHER" id="PTHR23117:SF13">
    <property type="entry name" value="GUANYLATE KINASE"/>
    <property type="match status" value="1"/>
</dbReference>
<feature type="chain" id="PRO_5006933780" description="Guanylate kinase" evidence="9">
    <location>
        <begin position="24"/>
        <end position="195"/>
    </location>
</feature>
<organism evidence="11 12">
    <name type="scientific">Pneumocystis carinii (strain B80)</name>
    <name type="common">Rat pneumocystis pneumonia agent</name>
    <name type="synonym">Pneumocystis carinii f. sp. carinii</name>
    <dbReference type="NCBI Taxonomy" id="1408658"/>
    <lineage>
        <taxon>Eukaryota</taxon>
        <taxon>Fungi</taxon>
        <taxon>Dikarya</taxon>
        <taxon>Ascomycota</taxon>
        <taxon>Taphrinomycotina</taxon>
        <taxon>Pneumocystomycetes</taxon>
        <taxon>Pneumocystaceae</taxon>
        <taxon>Pneumocystis</taxon>
    </lineage>
</organism>
<dbReference type="GeneID" id="28937259"/>
<keyword evidence="5" id="KW-0547">Nucleotide-binding</keyword>
<gene>
    <name evidence="11" type="ORF">T552_02519</name>
</gene>
<evidence type="ECO:0000256" key="2">
    <source>
        <dbReference type="ARBA" id="ARBA00012961"/>
    </source>
</evidence>
<evidence type="ECO:0000256" key="5">
    <source>
        <dbReference type="ARBA" id="ARBA00022741"/>
    </source>
</evidence>
<dbReference type="PANTHER" id="PTHR23117">
    <property type="entry name" value="GUANYLATE KINASE-RELATED"/>
    <property type="match status" value="1"/>
</dbReference>
<evidence type="ECO:0000313" key="12">
    <source>
        <dbReference type="Proteomes" id="UP000054454"/>
    </source>
</evidence>